<proteinExistence type="predicted"/>
<organism evidence="1 2">
    <name type="scientific">Puccinia sorghi</name>
    <dbReference type="NCBI Taxonomy" id="27349"/>
    <lineage>
        <taxon>Eukaryota</taxon>
        <taxon>Fungi</taxon>
        <taxon>Dikarya</taxon>
        <taxon>Basidiomycota</taxon>
        <taxon>Pucciniomycotina</taxon>
        <taxon>Pucciniomycetes</taxon>
        <taxon>Pucciniales</taxon>
        <taxon>Pucciniaceae</taxon>
        <taxon>Puccinia</taxon>
    </lineage>
</organism>
<evidence type="ECO:0000313" key="2">
    <source>
        <dbReference type="Proteomes" id="UP000037035"/>
    </source>
</evidence>
<gene>
    <name evidence="1" type="ORF">VP01_38g11</name>
</gene>
<name>A0A0L6UUN8_9BASI</name>
<protein>
    <submittedName>
        <fullName evidence="1">Uncharacterized protein</fullName>
    </submittedName>
</protein>
<dbReference type="VEuPathDB" id="FungiDB:VP01_38g11"/>
<accession>A0A0L6UUN8</accession>
<dbReference type="Proteomes" id="UP000037035">
    <property type="component" value="Unassembled WGS sequence"/>
</dbReference>
<evidence type="ECO:0000313" key="1">
    <source>
        <dbReference type="EMBL" id="KNZ51580.1"/>
    </source>
</evidence>
<comment type="caution">
    <text evidence="1">The sequence shown here is derived from an EMBL/GenBank/DDBJ whole genome shotgun (WGS) entry which is preliminary data.</text>
</comment>
<reference evidence="1 2" key="1">
    <citation type="submission" date="2015-08" db="EMBL/GenBank/DDBJ databases">
        <title>Next Generation Sequencing and Analysis of the Genome of Puccinia sorghi L Schw, the Causal Agent of Maize Common Rust.</title>
        <authorList>
            <person name="Rochi L."/>
            <person name="Burguener G."/>
            <person name="Darino M."/>
            <person name="Turjanski A."/>
            <person name="Kreff E."/>
            <person name="Dieguez M.J."/>
            <person name="Sacco F."/>
        </authorList>
    </citation>
    <scope>NUCLEOTIDE SEQUENCE [LARGE SCALE GENOMIC DNA]</scope>
    <source>
        <strain evidence="1 2">RO10H11247</strain>
    </source>
</reference>
<keyword evidence="2" id="KW-1185">Reference proteome</keyword>
<dbReference type="EMBL" id="LAVV01008946">
    <property type="protein sequence ID" value="KNZ51580.1"/>
    <property type="molecule type" value="Genomic_DNA"/>
</dbReference>
<dbReference type="AlphaFoldDB" id="A0A0L6UUN8"/>
<sequence length="59" mass="6734">MANPTPEDFYLVQNQLAQLESMLAQFQTAGPKPIPTRSEHDLVWTFIKSPAKIHQEQNP</sequence>